<gene>
    <name evidence="1" type="ORF">ACFPBZ_18890</name>
</gene>
<organism evidence="1 2">
    <name type="scientific">Actinomycetospora atypica</name>
    <dbReference type="NCBI Taxonomy" id="1290095"/>
    <lineage>
        <taxon>Bacteria</taxon>
        <taxon>Bacillati</taxon>
        <taxon>Actinomycetota</taxon>
        <taxon>Actinomycetes</taxon>
        <taxon>Pseudonocardiales</taxon>
        <taxon>Pseudonocardiaceae</taxon>
        <taxon>Actinomycetospora</taxon>
    </lineage>
</organism>
<accession>A0ABV9YNR6</accession>
<comment type="caution">
    <text evidence="1">The sequence shown here is derived from an EMBL/GenBank/DDBJ whole genome shotgun (WGS) entry which is preliminary data.</text>
</comment>
<dbReference type="RefSeq" id="WP_378037643.1">
    <property type="nucleotide sequence ID" value="NZ_JBHSIV010000021.1"/>
</dbReference>
<dbReference type="Proteomes" id="UP001595947">
    <property type="component" value="Unassembled WGS sequence"/>
</dbReference>
<reference evidence="2" key="1">
    <citation type="journal article" date="2019" name="Int. J. Syst. Evol. Microbiol.">
        <title>The Global Catalogue of Microorganisms (GCM) 10K type strain sequencing project: providing services to taxonomists for standard genome sequencing and annotation.</title>
        <authorList>
            <consortium name="The Broad Institute Genomics Platform"/>
            <consortium name="The Broad Institute Genome Sequencing Center for Infectious Disease"/>
            <person name="Wu L."/>
            <person name="Ma J."/>
        </authorList>
    </citation>
    <scope>NUCLEOTIDE SEQUENCE [LARGE SCALE GENOMIC DNA]</scope>
    <source>
        <strain evidence="2">CGMCC 4.7093</strain>
    </source>
</reference>
<dbReference type="EMBL" id="JBHSIV010000021">
    <property type="protein sequence ID" value="MFC5064298.1"/>
    <property type="molecule type" value="Genomic_DNA"/>
</dbReference>
<sequence length="73" mass="8347">MTAKVKSAPRYRFQRDTRYLVTVTSDGAESQHRVDAYQGWLAGPDGIRHRFGAQRRTRTEIRDDRIASTVGPL</sequence>
<keyword evidence="2" id="KW-1185">Reference proteome</keyword>
<protein>
    <submittedName>
        <fullName evidence="1">Uncharacterized protein</fullName>
    </submittedName>
</protein>
<evidence type="ECO:0000313" key="1">
    <source>
        <dbReference type="EMBL" id="MFC5064298.1"/>
    </source>
</evidence>
<evidence type="ECO:0000313" key="2">
    <source>
        <dbReference type="Proteomes" id="UP001595947"/>
    </source>
</evidence>
<proteinExistence type="predicted"/>
<name>A0ABV9YNR6_9PSEU</name>